<name>A0A418PYV3_9SPHN</name>
<feature type="compositionally biased region" description="Basic and acidic residues" evidence="1">
    <location>
        <begin position="38"/>
        <end position="60"/>
    </location>
</feature>
<proteinExistence type="predicted"/>
<dbReference type="AlphaFoldDB" id="A0A418PYV3"/>
<evidence type="ECO:0000313" key="2">
    <source>
        <dbReference type="EMBL" id="RIX27333.1"/>
    </source>
</evidence>
<dbReference type="Proteomes" id="UP000285023">
    <property type="component" value="Unassembled WGS sequence"/>
</dbReference>
<dbReference type="RefSeq" id="WP_119533487.1">
    <property type="nucleotide sequence ID" value="NZ_QXTF01000003.1"/>
</dbReference>
<accession>A0A418PYV3</accession>
<sequence length="98" mass="10245">MTDTDHNRSNNTGIGAKALDRDDDLPTPSQSGSSGGELAKEIGQRDEEKSVFGDAGEGRDPQVTSVHKGDKANEGDAPNLPNRTGGGTPDRAEPKRTS</sequence>
<evidence type="ECO:0000256" key="1">
    <source>
        <dbReference type="SAM" id="MobiDB-lite"/>
    </source>
</evidence>
<protein>
    <submittedName>
        <fullName evidence="2">Uncharacterized protein</fullName>
    </submittedName>
</protein>
<reference evidence="2 3" key="1">
    <citation type="submission" date="2018-09" db="EMBL/GenBank/DDBJ databases">
        <title>Sphingomonas sp. DAC4.</title>
        <authorList>
            <person name="Seo T."/>
        </authorList>
    </citation>
    <scope>NUCLEOTIDE SEQUENCE [LARGE SCALE GENOMIC DNA]</scope>
    <source>
        <strain evidence="2 3">DAC4</strain>
    </source>
</reference>
<keyword evidence="3" id="KW-1185">Reference proteome</keyword>
<dbReference type="OrthoDB" id="7478353at2"/>
<comment type="caution">
    <text evidence="2">The sequence shown here is derived from an EMBL/GenBank/DDBJ whole genome shotgun (WGS) entry which is preliminary data.</text>
</comment>
<evidence type="ECO:0000313" key="3">
    <source>
        <dbReference type="Proteomes" id="UP000285023"/>
    </source>
</evidence>
<organism evidence="2 3">
    <name type="scientific">Sphingomonas edaphi</name>
    <dbReference type="NCBI Taxonomy" id="2315689"/>
    <lineage>
        <taxon>Bacteria</taxon>
        <taxon>Pseudomonadati</taxon>
        <taxon>Pseudomonadota</taxon>
        <taxon>Alphaproteobacteria</taxon>
        <taxon>Sphingomonadales</taxon>
        <taxon>Sphingomonadaceae</taxon>
        <taxon>Sphingomonas</taxon>
    </lineage>
</organism>
<gene>
    <name evidence="2" type="ORF">D3M59_09805</name>
</gene>
<dbReference type="EMBL" id="QXTF01000003">
    <property type="protein sequence ID" value="RIX27333.1"/>
    <property type="molecule type" value="Genomic_DNA"/>
</dbReference>
<feature type="region of interest" description="Disordered" evidence="1">
    <location>
        <begin position="1"/>
        <end position="98"/>
    </location>
</feature>